<dbReference type="SMART" id="SM00857">
    <property type="entry name" value="Resolvase"/>
    <property type="match status" value="1"/>
</dbReference>
<dbReference type="InterPro" id="IPR036162">
    <property type="entry name" value="Resolvase-like_N_sf"/>
</dbReference>
<gene>
    <name evidence="3" type="ORF">O0R46_05505</name>
</gene>
<evidence type="ECO:0000313" key="3">
    <source>
        <dbReference type="EMBL" id="WAW14063.1"/>
    </source>
</evidence>
<dbReference type="Gene3D" id="3.90.1750.20">
    <property type="entry name" value="Putative Large Serine Recombinase, Chain B, Domain 2"/>
    <property type="match status" value="1"/>
</dbReference>
<dbReference type="InterPro" id="IPR038109">
    <property type="entry name" value="DNA_bind_recomb_sf"/>
</dbReference>
<dbReference type="InterPro" id="IPR011109">
    <property type="entry name" value="DNA_bind_recombinase_dom"/>
</dbReference>
<dbReference type="Pfam" id="PF13408">
    <property type="entry name" value="Zn_ribbon_recom"/>
    <property type="match status" value="2"/>
</dbReference>
<dbReference type="InterPro" id="IPR006119">
    <property type="entry name" value="Resolv_N"/>
</dbReference>
<evidence type="ECO:0000313" key="4">
    <source>
        <dbReference type="Proteomes" id="UP001164187"/>
    </source>
</evidence>
<dbReference type="EMBL" id="CP114052">
    <property type="protein sequence ID" value="WAW14063.1"/>
    <property type="molecule type" value="Genomic_DNA"/>
</dbReference>
<dbReference type="Proteomes" id="UP001164187">
    <property type="component" value="Chromosome"/>
</dbReference>
<dbReference type="Gene3D" id="3.40.50.1390">
    <property type="entry name" value="Resolvase, N-terminal catalytic domain"/>
    <property type="match status" value="1"/>
</dbReference>
<evidence type="ECO:0000259" key="1">
    <source>
        <dbReference type="PROSITE" id="PS51736"/>
    </source>
</evidence>
<feature type="domain" description="Resolvase/invertase-type recombinase catalytic" evidence="1">
    <location>
        <begin position="19"/>
        <end position="167"/>
    </location>
</feature>
<dbReference type="CDD" id="cd00338">
    <property type="entry name" value="Ser_Recombinase"/>
    <property type="match status" value="1"/>
</dbReference>
<feature type="domain" description="Recombinase" evidence="2">
    <location>
        <begin position="175"/>
        <end position="297"/>
    </location>
</feature>
<organism evidence="3 4">
    <name type="scientific">Peptostreptococcus equinus</name>
    <dbReference type="NCBI Taxonomy" id="3003601"/>
    <lineage>
        <taxon>Bacteria</taxon>
        <taxon>Bacillati</taxon>
        <taxon>Bacillota</taxon>
        <taxon>Clostridia</taxon>
        <taxon>Peptostreptococcales</taxon>
        <taxon>Peptostreptococcaceae</taxon>
        <taxon>Peptostreptococcus</taxon>
    </lineage>
</organism>
<dbReference type="SUPFAM" id="SSF53041">
    <property type="entry name" value="Resolvase-like"/>
    <property type="match status" value="1"/>
</dbReference>
<evidence type="ECO:0000259" key="2">
    <source>
        <dbReference type="PROSITE" id="PS51737"/>
    </source>
</evidence>
<dbReference type="RefSeq" id="WP_269310725.1">
    <property type="nucleotide sequence ID" value="NZ_CP114052.1"/>
</dbReference>
<dbReference type="Pfam" id="PF07508">
    <property type="entry name" value="Recombinase"/>
    <property type="match status" value="1"/>
</dbReference>
<reference evidence="3" key="1">
    <citation type="submission" date="2022-12" db="EMBL/GenBank/DDBJ databases">
        <title>Peptostreptococcus.</title>
        <authorList>
            <person name="Lee S.H."/>
        </authorList>
    </citation>
    <scope>NUCLEOTIDE SEQUENCE</scope>
    <source>
        <strain evidence="3">CBA3647</strain>
    </source>
</reference>
<name>A0ABY7JPI8_9FIRM</name>
<dbReference type="PANTHER" id="PTHR30461:SF23">
    <property type="entry name" value="DNA RECOMBINASE-RELATED"/>
    <property type="match status" value="1"/>
</dbReference>
<accession>A0ABY7JPI8</accession>
<dbReference type="PROSITE" id="PS51737">
    <property type="entry name" value="RECOMBINASE_DNA_BIND"/>
    <property type="match status" value="1"/>
</dbReference>
<dbReference type="Pfam" id="PF00239">
    <property type="entry name" value="Resolvase"/>
    <property type="match status" value="1"/>
</dbReference>
<keyword evidence="4" id="KW-1185">Reference proteome</keyword>
<protein>
    <submittedName>
        <fullName evidence="3">Recombinase family protein</fullName>
    </submittedName>
</protein>
<dbReference type="InterPro" id="IPR025827">
    <property type="entry name" value="Zn_ribbon_recom_dom"/>
</dbReference>
<dbReference type="InterPro" id="IPR050639">
    <property type="entry name" value="SSR_resolvase"/>
</dbReference>
<sequence length="499" mass="57363">MPRITRIDGKKTIEKSKKKVAAYARVSMETDMLHHSLSAQINYYSTLIQNNPDWEYAGVYADEGITGRNTKHRDEFNRLIEDSKNGKIDMILVKSISRFARNTVDLLNTVRELKAIGINVYFERENINSISNEGELLLTLLASFAQEESRSTSENVKWGIRKNFEKGIANSTKAPYGYRWDGEKFRIIKDQAEIVKEIFRRYLDGESAYSIAKNLAEHGVRGQTGNPIEQTSVKLILANLSYTGTRLLQKYYISENQTRKRNKGELPMYLVDDMYEPIISEEVHEKALEIMKKRAESMPNKNPKLTPISGLVKCGICGGGISRRKSSGRWICNTRERKGKTSCASRPILEKELKEATIKIMRKSKFSRIDFTKKVEKILVYGDRIDFILLSGKVSSIKREYSGERGSNPFFCKIYCGYCGDIFHRTNWKKQGKVWICSKRNGSCKVKKMREDEIIEASKSFLGEDYGGKVVEYIDKIYIKDDSVTFTFKDGTVKIWQRK</sequence>
<dbReference type="PANTHER" id="PTHR30461">
    <property type="entry name" value="DNA-INVERTASE FROM LAMBDOID PROPHAGE"/>
    <property type="match status" value="1"/>
</dbReference>
<proteinExistence type="predicted"/>
<dbReference type="PROSITE" id="PS51736">
    <property type="entry name" value="RECOMBINASES_3"/>
    <property type="match status" value="1"/>
</dbReference>